<organism evidence="4 5">
    <name type="scientific">Taibaiella lutea</name>
    <dbReference type="NCBI Taxonomy" id="2608001"/>
    <lineage>
        <taxon>Bacteria</taxon>
        <taxon>Pseudomonadati</taxon>
        <taxon>Bacteroidota</taxon>
        <taxon>Chitinophagia</taxon>
        <taxon>Chitinophagales</taxon>
        <taxon>Chitinophagaceae</taxon>
        <taxon>Taibaiella</taxon>
    </lineage>
</organism>
<feature type="compositionally biased region" description="Low complexity" evidence="1">
    <location>
        <begin position="155"/>
        <end position="187"/>
    </location>
</feature>
<gene>
    <name evidence="4" type="ORF">F0919_13035</name>
</gene>
<keyword evidence="2" id="KW-0812">Transmembrane</keyword>
<feature type="chain" id="PRO_5024328695" evidence="3">
    <location>
        <begin position="22"/>
        <end position="670"/>
    </location>
</feature>
<keyword evidence="5" id="KW-1185">Reference proteome</keyword>
<reference evidence="4 5" key="1">
    <citation type="submission" date="2019-09" db="EMBL/GenBank/DDBJ databases">
        <title>Genome sequence and assembly of Taibaiella sp.</title>
        <authorList>
            <person name="Chhetri G."/>
        </authorList>
    </citation>
    <scope>NUCLEOTIDE SEQUENCE [LARGE SCALE GENOMIC DNA]</scope>
    <source>
        <strain evidence="4 5">KVB11</strain>
    </source>
</reference>
<accession>A0A5M6CK17</accession>
<name>A0A5M6CK17_9BACT</name>
<dbReference type="Pfam" id="PF13584">
    <property type="entry name" value="BatD"/>
    <property type="match status" value="2"/>
</dbReference>
<protein>
    <submittedName>
        <fullName evidence="4">Protein BatD</fullName>
    </submittedName>
</protein>
<evidence type="ECO:0000313" key="4">
    <source>
        <dbReference type="EMBL" id="KAA5533459.1"/>
    </source>
</evidence>
<feature type="signal peptide" evidence="3">
    <location>
        <begin position="1"/>
        <end position="21"/>
    </location>
</feature>
<evidence type="ECO:0000256" key="2">
    <source>
        <dbReference type="SAM" id="Phobius"/>
    </source>
</evidence>
<feature type="transmembrane region" description="Helical" evidence="2">
    <location>
        <begin position="515"/>
        <end position="532"/>
    </location>
</feature>
<dbReference type="EMBL" id="VWSH01000003">
    <property type="protein sequence ID" value="KAA5533459.1"/>
    <property type="molecule type" value="Genomic_DNA"/>
</dbReference>
<evidence type="ECO:0000256" key="1">
    <source>
        <dbReference type="SAM" id="MobiDB-lite"/>
    </source>
</evidence>
<dbReference type="PANTHER" id="PTHR40940">
    <property type="entry name" value="PROTEIN BATD-RELATED"/>
    <property type="match status" value="1"/>
</dbReference>
<keyword evidence="3" id="KW-0732">Signal</keyword>
<comment type="caution">
    <text evidence="4">The sequence shown here is derived from an EMBL/GenBank/DDBJ whole genome shotgun (WGS) entry which is preliminary data.</text>
</comment>
<evidence type="ECO:0000256" key="3">
    <source>
        <dbReference type="SAM" id="SignalP"/>
    </source>
</evidence>
<dbReference type="AlphaFoldDB" id="A0A5M6CK17"/>
<evidence type="ECO:0000313" key="5">
    <source>
        <dbReference type="Proteomes" id="UP000323632"/>
    </source>
</evidence>
<feature type="region of interest" description="Disordered" evidence="1">
    <location>
        <begin position="132"/>
        <end position="187"/>
    </location>
</feature>
<proteinExistence type="predicted"/>
<keyword evidence="2" id="KW-0472">Membrane</keyword>
<keyword evidence="2" id="KW-1133">Transmembrane helix</keyword>
<dbReference type="Proteomes" id="UP000323632">
    <property type="component" value="Unassembled WGS sequence"/>
</dbReference>
<sequence length="670" mass="74845">MIRKGFIWIFILACFHLNALAQEMVFSAQASSQQVGTKDQFQVTFILTNAEGASNFRPPSFSGFSIVGGPYQSNNSSITIINGQTKQTNSLNITYVLVPNKAGLLTVGPAKVSYNGHDVASNAINIQAVNGSLAQQQPRRRQSMDPFGDEDDPFAQMQRMRQQMMQQMSQAQQSRRQQAQQQNDQLQSMSEENINKNIFIKVQVDKTNPYVGEQITVSYKLYTRLAMNVSLSQLPSLNGFWSQDFQIPNPPKPVEEVINGQRYQVFLLKKTALFPQQDGTLVLDPAKADGVVRVVQQVKGRNPFADDPAFGSFFMDDPFFNQDMFSGYNYKDVPVKLSSTPVKINVRPLPLEKQPASFTGAVGNFTVSTEMDKHSLSTDDAAKFTFTIKGSGNLKLIVNPKIQFPAELGVYEPQVTDTITSRNPAITGSKIFSYNMNPQTPGDYVIPAVKFSYYDVATGSYKESVTEPIKIHVTKGKHYNPNAAKSLALSDIHDINKAAFVTNSGNTNPIVTRPWYWMLYGISLIGLIVLLMRKKQQEVYEGNQALFKNKKANKIAWKRLATARKLLPQQQHKAFYEEVSKAIWLYLSDKLSIPLSHLSKETMEDELTLKNVPAAQVNRVKSLVLECEMALYSPSGGQQQRQHTLEEAVGTIGELEIVLKNKKNATQYAG</sequence>
<dbReference type="PANTHER" id="PTHR40940:SF2">
    <property type="entry name" value="BATD"/>
    <property type="match status" value="1"/>
</dbReference>
<dbReference type="InterPro" id="IPR025738">
    <property type="entry name" value="BatD"/>
</dbReference>